<evidence type="ECO:0000313" key="2">
    <source>
        <dbReference type="Ensembl" id="ENSNLEP00000038075.1"/>
    </source>
</evidence>
<accession>A0A2I3H3K7</accession>
<protein>
    <submittedName>
        <fullName evidence="2">Uncharacterized protein</fullName>
    </submittedName>
</protein>
<dbReference type="Proteomes" id="UP000001073">
    <property type="component" value="Chromosome 15"/>
</dbReference>
<organism evidence="2 3">
    <name type="scientific">Nomascus leucogenys</name>
    <name type="common">Northern white-cheeked gibbon</name>
    <name type="synonym">Hylobates leucogenys</name>
    <dbReference type="NCBI Taxonomy" id="61853"/>
    <lineage>
        <taxon>Eukaryota</taxon>
        <taxon>Metazoa</taxon>
        <taxon>Chordata</taxon>
        <taxon>Craniata</taxon>
        <taxon>Vertebrata</taxon>
        <taxon>Euteleostomi</taxon>
        <taxon>Mammalia</taxon>
        <taxon>Eutheria</taxon>
        <taxon>Euarchontoglires</taxon>
        <taxon>Primates</taxon>
        <taxon>Haplorrhini</taxon>
        <taxon>Catarrhini</taxon>
        <taxon>Hylobatidae</taxon>
        <taxon>Nomascus</taxon>
    </lineage>
</organism>
<dbReference type="Ensembl" id="ENSNLET00000052285.1">
    <property type="protein sequence ID" value="ENSNLEP00000038075.1"/>
    <property type="gene ID" value="ENSNLEG00000031295.1"/>
</dbReference>
<sequence length="55" mass="6080">MEMLQPEPHSFWGTVSSHGNHFACLETGANTHTSQGSWSSTSLRFLPHGPMEQIP</sequence>
<dbReference type="OMA" id="ANTHTSQ"/>
<reference evidence="2" key="3">
    <citation type="submission" date="2025-09" db="UniProtKB">
        <authorList>
            <consortium name="Ensembl"/>
        </authorList>
    </citation>
    <scope>IDENTIFICATION</scope>
</reference>
<reference evidence="2" key="2">
    <citation type="submission" date="2025-08" db="UniProtKB">
        <authorList>
            <consortium name="Ensembl"/>
        </authorList>
    </citation>
    <scope>IDENTIFICATION</scope>
</reference>
<feature type="compositionally biased region" description="Polar residues" evidence="1">
    <location>
        <begin position="30"/>
        <end position="43"/>
    </location>
</feature>
<dbReference type="GeneTree" id="ENSGT00910000147087"/>
<name>A0A2I3H3K7_NOMLE</name>
<evidence type="ECO:0000313" key="3">
    <source>
        <dbReference type="Proteomes" id="UP000001073"/>
    </source>
</evidence>
<feature type="region of interest" description="Disordered" evidence="1">
    <location>
        <begin position="30"/>
        <end position="55"/>
    </location>
</feature>
<evidence type="ECO:0000256" key="1">
    <source>
        <dbReference type="SAM" id="MobiDB-lite"/>
    </source>
</evidence>
<keyword evidence="3" id="KW-1185">Reference proteome</keyword>
<dbReference type="AlphaFoldDB" id="A0A2I3H3K7"/>
<dbReference type="EMBL" id="ADFV01113415">
    <property type="status" value="NOT_ANNOTATED_CDS"/>
    <property type="molecule type" value="Genomic_DNA"/>
</dbReference>
<dbReference type="InParanoid" id="A0A2I3H3K7"/>
<reference evidence="2 3" key="1">
    <citation type="submission" date="2012-10" db="EMBL/GenBank/DDBJ databases">
        <authorList>
            <consortium name="Gibbon Genome Sequencing Consortium"/>
        </authorList>
    </citation>
    <scope>NUCLEOTIDE SEQUENCE [LARGE SCALE GENOMIC DNA]</scope>
</reference>
<proteinExistence type="predicted"/>